<organism evidence="2 3">
    <name type="scientific">Mycobacteroides abscessus</name>
    <dbReference type="NCBI Taxonomy" id="36809"/>
    <lineage>
        <taxon>Bacteria</taxon>
        <taxon>Bacillati</taxon>
        <taxon>Actinomycetota</taxon>
        <taxon>Actinomycetes</taxon>
        <taxon>Mycobacteriales</taxon>
        <taxon>Mycobacteriaceae</taxon>
        <taxon>Mycobacteroides</taxon>
    </lineage>
</organism>
<dbReference type="PANTHER" id="PTHR40260">
    <property type="entry name" value="BLR8190 PROTEIN"/>
    <property type="match status" value="1"/>
</dbReference>
<comment type="caution">
    <text evidence="2">The sequence shown here is derived from an EMBL/GenBank/DDBJ whole genome shotgun (WGS) entry which is preliminary data.</text>
</comment>
<dbReference type="Gene3D" id="3.30.70.100">
    <property type="match status" value="1"/>
</dbReference>
<proteinExistence type="predicted"/>
<accession>A0ABD7HPF4</accession>
<dbReference type="PANTHER" id="PTHR40260:SF2">
    <property type="entry name" value="BLR8190 PROTEIN"/>
    <property type="match status" value="1"/>
</dbReference>
<sequence length="103" mass="10824">MHRVSICYGQPADPAAFDRYYHDIHAPLALKIPGLAGFTTGKCRSLSPAQAAPYYMVANLAFATAADLESALTSAEMAAAAADTANFADGGMTLYSTEEIVYA</sequence>
<evidence type="ECO:0000259" key="1">
    <source>
        <dbReference type="Pfam" id="PF07110"/>
    </source>
</evidence>
<dbReference type="NCBIfam" id="TIGR02118">
    <property type="entry name" value="EthD family reductase"/>
    <property type="match status" value="1"/>
</dbReference>
<dbReference type="EMBL" id="QXBN01000007">
    <property type="protein sequence ID" value="RIT39800.1"/>
    <property type="molecule type" value="Genomic_DNA"/>
</dbReference>
<feature type="domain" description="EthD" evidence="1">
    <location>
        <begin position="11"/>
        <end position="90"/>
    </location>
</feature>
<gene>
    <name evidence="2" type="ORF">D2E76_11040</name>
</gene>
<name>A0ABD7HPF4_9MYCO</name>
<dbReference type="InterPro" id="IPR009799">
    <property type="entry name" value="EthD_dom"/>
</dbReference>
<dbReference type="AlphaFoldDB" id="A0ABD7HPF4"/>
<dbReference type="SUPFAM" id="SSF54909">
    <property type="entry name" value="Dimeric alpha+beta barrel"/>
    <property type="match status" value="1"/>
</dbReference>
<dbReference type="Proteomes" id="UP000284557">
    <property type="component" value="Unassembled WGS sequence"/>
</dbReference>
<evidence type="ECO:0000313" key="2">
    <source>
        <dbReference type="EMBL" id="RIT39800.1"/>
    </source>
</evidence>
<reference evidence="2 3" key="1">
    <citation type="submission" date="2018-08" db="EMBL/GenBank/DDBJ databases">
        <title>Linezolid Resistance in Mycobacterium abscessus: MIC Distribution and Comprehensive Investigation of Resistance Mechanisms.</title>
        <authorList>
            <person name="Ye M."/>
            <person name="Xu L."/>
            <person name="Zou Y."/>
            <person name="Li B."/>
            <person name="Guo Q."/>
            <person name="Zhang Y."/>
            <person name="Zhan M."/>
            <person name="Xu B."/>
            <person name="Yu F."/>
            <person name="Zhang Z."/>
            <person name="Chu H."/>
        </authorList>
    </citation>
    <scope>NUCLEOTIDE SEQUENCE [LARGE SCALE GENOMIC DNA]</scope>
    <source>
        <strain evidence="2 3">G143</strain>
    </source>
</reference>
<protein>
    <submittedName>
        <fullName evidence="2">EthD family reductase</fullName>
    </submittedName>
</protein>
<dbReference type="RefSeq" id="WP_100463931.1">
    <property type="nucleotide sequence ID" value="NZ_CP029076.1"/>
</dbReference>
<dbReference type="Pfam" id="PF07110">
    <property type="entry name" value="EthD"/>
    <property type="match status" value="1"/>
</dbReference>
<dbReference type="InterPro" id="IPR011008">
    <property type="entry name" value="Dimeric_a/b-barrel"/>
</dbReference>
<evidence type="ECO:0000313" key="3">
    <source>
        <dbReference type="Proteomes" id="UP000284557"/>
    </source>
</evidence>